<comment type="catalytic activity">
    <reaction evidence="26">
        <text>GTP + H2O = GDP + phosphate + H(+)</text>
        <dbReference type="Rhea" id="RHEA:19669"/>
        <dbReference type="ChEBI" id="CHEBI:15377"/>
        <dbReference type="ChEBI" id="CHEBI:15378"/>
        <dbReference type="ChEBI" id="CHEBI:37565"/>
        <dbReference type="ChEBI" id="CHEBI:43474"/>
        <dbReference type="ChEBI" id="CHEBI:58189"/>
        <dbReference type="EC" id="3.6.5.5"/>
    </reaction>
</comment>
<evidence type="ECO:0000256" key="7">
    <source>
        <dbReference type="ARBA" id="ARBA00004600"/>
    </source>
</evidence>
<dbReference type="Gene3D" id="3.40.50.300">
    <property type="entry name" value="P-loop containing nucleotide triphosphate hydrolases"/>
    <property type="match status" value="1"/>
</dbReference>
<keyword evidence="13" id="KW-1000">Mitochondrion outer membrane</keyword>
<evidence type="ECO:0000256" key="13">
    <source>
        <dbReference type="ARBA" id="ARBA00022787"/>
    </source>
</evidence>
<evidence type="ECO:0000256" key="25">
    <source>
        <dbReference type="ARBA" id="ARBA00031810"/>
    </source>
</evidence>
<evidence type="ECO:0000259" key="29">
    <source>
        <dbReference type="PROSITE" id="PS51718"/>
    </source>
</evidence>
<evidence type="ECO:0000256" key="26">
    <source>
        <dbReference type="ARBA" id="ARBA00048040"/>
    </source>
</evidence>
<dbReference type="PROSITE" id="PS51388">
    <property type="entry name" value="GED"/>
    <property type="match status" value="1"/>
</dbReference>
<dbReference type="Proteomes" id="UP001501940">
    <property type="component" value="Chromosome 3"/>
</dbReference>
<evidence type="ECO:0000256" key="6">
    <source>
        <dbReference type="ARBA" id="ARBA00004555"/>
    </source>
</evidence>
<keyword evidence="16" id="KW-0333">Golgi apparatus</keyword>
<dbReference type="CDD" id="cd08771">
    <property type="entry name" value="DLP_1"/>
    <property type="match status" value="1"/>
</dbReference>
<dbReference type="PRINTS" id="PR00195">
    <property type="entry name" value="DYNAMIN"/>
</dbReference>
<dbReference type="InterPro" id="IPR027417">
    <property type="entry name" value="P-loop_NTPase"/>
</dbReference>
<dbReference type="PANTHER" id="PTHR11566">
    <property type="entry name" value="DYNAMIN"/>
    <property type="match status" value="1"/>
</dbReference>
<dbReference type="InterPro" id="IPR019762">
    <property type="entry name" value="Dynamin_GTPase_CS"/>
</dbReference>
<dbReference type="GO" id="GO:0043653">
    <property type="term" value="P:mitochondrial fragmentation involved in apoptotic process"/>
    <property type="evidence" value="ECO:0007669"/>
    <property type="project" value="TreeGrafter"/>
</dbReference>
<dbReference type="FunFam" id="3.40.50.300:FF:000172">
    <property type="entry name" value="Dynamin-1-like protein isoform 1"/>
    <property type="match status" value="1"/>
</dbReference>
<evidence type="ECO:0000256" key="16">
    <source>
        <dbReference type="ARBA" id="ARBA00023034"/>
    </source>
</evidence>
<keyword evidence="17" id="KW-0090">Biological rhythms</keyword>
<dbReference type="GO" id="GO:0000266">
    <property type="term" value="P:mitochondrial fission"/>
    <property type="evidence" value="ECO:0007669"/>
    <property type="project" value="TreeGrafter"/>
</dbReference>
<evidence type="ECO:0000256" key="8">
    <source>
        <dbReference type="ARBA" id="ARBA00011980"/>
    </source>
</evidence>
<keyword evidence="18" id="KW-0446">Lipid-binding</keyword>
<keyword evidence="24" id="KW-0968">Cytoplasmic vesicle</keyword>
<dbReference type="GO" id="GO:0048312">
    <property type="term" value="P:intracellular distribution of mitochondria"/>
    <property type="evidence" value="ECO:0007669"/>
    <property type="project" value="TreeGrafter"/>
</dbReference>
<evidence type="ECO:0000313" key="31">
    <source>
        <dbReference type="Proteomes" id="UP001501940"/>
    </source>
</evidence>
<dbReference type="GO" id="GO:0006897">
    <property type="term" value="P:endocytosis"/>
    <property type="evidence" value="ECO:0007669"/>
    <property type="project" value="TreeGrafter"/>
</dbReference>
<evidence type="ECO:0000256" key="4">
    <source>
        <dbReference type="ARBA" id="ARBA00004450"/>
    </source>
</evidence>
<dbReference type="InterPro" id="IPR000375">
    <property type="entry name" value="Dynamin_stalk"/>
</dbReference>
<evidence type="ECO:0000256" key="24">
    <source>
        <dbReference type="ARBA" id="ARBA00023329"/>
    </source>
</evidence>
<evidence type="ECO:0000256" key="10">
    <source>
        <dbReference type="ARBA" id="ARBA00018833"/>
    </source>
</evidence>
<evidence type="ECO:0000256" key="20">
    <source>
        <dbReference type="ARBA" id="ARBA00023134"/>
    </source>
</evidence>
<dbReference type="GO" id="GO:0003924">
    <property type="term" value="F:GTPase activity"/>
    <property type="evidence" value="ECO:0007669"/>
    <property type="project" value="InterPro"/>
</dbReference>
<evidence type="ECO:0000256" key="5">
    <source>
        <dbReference type="ARBA" id="ARBA00004514"/>
    </source>
</evidence>
<dbReference type="Gene3D" id="1.20.120.1240">
    <property type="entry name" value="Dynamin, middle domain"/>
    <property type="match status" value="1"/>
</dbReference>
<keyword evidence="19" id="KW-0496">Mitochondrion</keyword>
<dbReference type="SMART" id="SM00302">
    <property type="entry name" value="GED"/>
    <property type="match status" value="1"/>
</dbReference>
<evidence type="ECO:0000256" key="17">
    <source>
        <dbReference type="ARBA" id="ARBA00023108"/>
    </source>
</evidence>
<sequence length="668" mass="74735">MEALIPVINKLQDVFNTVGADIIQLPQIVVVGTQSSGKSSVLESLVGRDILPRGTGIVTRRPLILQLVHIDPDDSRKANEENGIITFSLSSEWGKFLHTKNKIYTDFEEIRQEIETETERISGNNKGISDEPIHLKIFSPHVVNLTLVDLPGITKVPVGDQPKDIEIQIRELILKYISNPNSIILAVTAANTDMATSEALKVAREVDLDGRRTLAVVTKLDLMDAGTDAMDVLMGRVIPVKLGIIGVVNRSQLDINQKKSVADSIRDEYAFLQKRYPSLANRNGTKYLARTLNRLLMHHIRDCLPELKTRINVLAAQYQSLLNSYGEPVDDKSATLLQLITKFAAEYCNTIEGTAKYIETAELCGGARICYIFHETFGRTLESVDPLGGLTTIDVLTAIRNATGPRPALFVPEVSFELLVKRQIKRLEEPSLRCVELVHEEMQRIIQHCSNYSTQELLRFPKLHDAIVEVVTSLLRKRLPVTNEMVHNLVAIELAYINTKHPDFADACGLMNNNIEQVDNATGGWRGMLRRGEESVAGDRAMLQAPASPQKGHAVNLLDVPVPVSRKLSAREQRDCEVIERLIKSYFLIVRKNIQDSVPKAVMHFLVNHVKDSLQSELVGQLYKTVLLNDLLTESEDMAQRRNEAADMLKALQKASQVIAEIRETHLW</sequence>
<dbReference type="Pfam" id="PF00350">
    <property type="entry name" value="Dynamin_N"/>
    <property type="match status" value="1"/>
</dbReference>
<dbReference type="Pfam" id="PF02212">
    <property type="entry name" value="GED"/>
    <property type="match status" value="1"/>
</dbReference>
<dbReference type="Ensembl" id="ENSAOCT00000062357.1">
    <property type="protein sequence ID" value="ENSAOCP00000037870.1"/>
    <property type="gene ID" value="ENSAOCG00000010262.2"/>
</dbReference>
<dbReference type="GO" id="GO:0005874">
    <property type="term" value="C:microtubule"/>
    <property type="evidence" value="ECO:0007669"/>
    <property type="project" value="TreeGrafter"/>
</dbReference>
<evidence type="ECO:0000256" key="21">
    <source>
        <dbReference type="ARBA" id="ARBA00023136"/>
    </source>
</evidence>
<dbReference type="GO" id="GO:0005777">
    <property type="term" value="C:peroxisome"/>
    <property type="evidence" value="ECO:0007669"/>
    <property type="project" value="UniProtKB-SubCell"/>
</dbReference>
<reference evidence="30" key="3">
    <citation type="submission" date="2025-09" db="UniProtKB">
        <authorList>
            <consortium name="Ensembl"/>
        </authorList>
    </citation>
    <scope>IDENTIFICATION</scope>
</reference>
<evidence type="ECO:0000256" key="22">
    <source>
        <dbReference type="ARBA" id="ARBA00023140"/>
    </source>
</evidence>
<dbReference type="GO" id="GO:0048511">
    <property type="term" value="P:rhythmic process"/>
    <property type="evidence" value="ECO:0007669"/>
    <property type="project" value="UniProtKB-KW"/>
</dbReference>
<evidence type="ECO:0000256" key="19">
    <source>
        <dbReference type="ARBA" id="ARBA00023128"/>
    </source>
</evidence>
<evidence type="ECO:0000259" key="28">
    <source>
        <dbReference type="PROSITE" id="PS51388"/>
    </source>
</evidence>
<name>A0AAQ5XER7_AMPOC</name>
<reference evidence="30 31" key="1">
    <citation type="submission" date="2022-01" db="EMBL/GenBank/DDBJ databases">
        <title>A chromosome-scale genome assembly of the false clownfish, Amphiprion ocellaris.</title>
        <authorList>
            <person name="Ryu T."/>
        </authorList>
    </citation>
    <scope>NUCLEOTIDE SEQUENCE [LARGE SCALE GENOMIC DNA]</scope>
</reference>
<evidence type="ECO:0000256" key="27">
    <source>
        <dbReference type="RuleBase" id="RU003932"/>
    </source>
</evidence>
<dbReference type="InterPro" id="IPR003130">
    <property type="entry name" value="GED"/>
</dbReference>
<dbReference type="InterPro" id="IPR045063">
    <property type="entry name" value="Dynamin_N"/>
</dbReference>
<evidence type="ECO:0000256" key="3">
    <source>
        <dbReference type="ARBA" id="ARBA00004432"/>
    </source>
</evidence>
<keyword evidence="31" id="KW-1185">Reference proteome</keyword>
<keyword evidence="21" id="KW-0472">Membrane</keyword>
<dbReference type="PROSITE" id="PS51718">
    <property type="entry name" value="G_DYNAMIN_2"/>
    <property type="match status" value="1"/>
</dbReference>
<dbReference type="FunFam" id="1.20.120.1240:FF:000001">
    <property type="entry name" value="Dynamin 1 like"/>
    <property type="match status" value="1"/>
</dbReference>
<organism evidence="30 31">
    <name type="scientific">Amphiprion ocellaris</name>
    <name type="common">Clown anemonefish</name>
    <dbReference type="NCBI Taxonomy" id="80972"/>
    <lineage>
        <taxon>Eukaryota</taxon>
        <taxon>Metazoa</taxon>
        <taxon>Chordata</taxon>
        <taxon>Craniata</taxon>
        <taxon>Vertebrata</taxon>
        <taxon>Euteleostomi</taxon>
        <taxon>Actinopterygii</taxon>
        <taxon>Neopterygii</taxon>
        <taxon>Teleostei</taxon>
        <taxon>Neoteleostei</taxon>
        <taxon>Acanthomorphata</taxon>
        <taxon>Ovalentaria</taxon>
        <taxon>Pomacentridae</taxon>
        <taxon>Amphiprion</taxon>
    </lineage>
</organism>
<dbReference type="GO" id="GO:0005905">
    <property type="term" value="C:clathrin-coated pit"/>
    <property type="evidence" value="ECO:0007669"/>
    <property type="project" value="UniProtKB-SubCell"/>
</dbReference>
<evidence type="ECO:0000256" key="2">
    <source>
        <dbReference type="ARBA" id="ARBA00004275"/>
    </source>
</evidence>
<dbReference type="PROSITE" id="PS00410">
    <property type="entry name" value="G_DYNAMIN_1"/>
    <property type="match status" value="1"/>
</dbReference>
<evidence type="ECO:0000256" key="12">
    <source>
        <dbReference type="ARBA" id="ARBA00022741"/>
    </source>
</evidence>
<dbReference type="Pfam" id="PF01031">
    <property type="entry name" value="Dynamin_M"/>
    <property type="match status" value="1"/>
</dbReference>
<dbReference type="GO" id="GO:0005794">
    <property type="term" value="C:Golgi apparatus"/>
    <property type="evidence" value="ECO:0007669"/>
    <property type="project" value="UniProtKB-SubCell"/>
</dbReference>
<dbReference type="GO" id="GO:0008017">
    <property type="term" value="F:microtubule binding"/>
    <property type="evidence" value="ECO:0007669"/>
    <property type="project" value="TreeGrafter"/>
</dbReference>
<keyword evidence="14" id="KW-0378">Hydrolase</keyword>
<dbReference type="GO" id="GO:0005741">
    <property type="term" value="C:mitochondrial outer membrane"/>
    <property type="evidence" value="ECO:0007669"/>
    <property type="project" value="UniProtKB-SubCell"/>
</dbReference>
<dbReference type="GO" id="GO:0016559">
    <property type="term" value="P:peroxisome fission"/>
    <property type="evidence" value="ECO:0007669"/>
    <property type="project" value="TreeGrafter"/>
</dbReference>
<evidence type="ECO:0000256" key="11">
    <source>
        <dbReference type="ARBA" id="ARBA00022490"/>
    </source>
</evidence>
<dbReference type="InterPro" id="IPR001401">
    <property type="entry name" value="Dynamin_GTPase"/>
</dbReference>
<dbReference type="InterPro" id="IPR020850">
    <property type="entry name" value="GED_dom"/>
</dbReference>
<dbReference type="SUPFAM" id="SSF52540">
    <property type="entry name" value="P-loop containing nucleoside triphosphate hydrolases"/>
    <property type="match status" value="1"/>
</dbReference>
<feature type="domain" description="Dynamin-type G" evidence="29">
    <location>
        <begin position="22"/>
        <end position="305"/>
    </location>
</feature>
<keyword evidence="23" id="KW-0168">Coated pit</keyword>
<keyword evidence="20 27" id="KW-0342">GTP-binding</keyword>
<keyword evidence="12 27" id="KW-0547">Nucleotide-binding</keyword>
<dbReference type="AlphaFoldDB" id="A0AAQ5XER7"/>
<dbReference type="InterPro" id="IPR022812">
    <property type="entry name" value="Dynamin"/>
</dbReference>
<keyword evidence="22" id="KW-0576">Peroxisome</keyword>
<dbReference type="GO" id="GO:0030672">
    <property type="term" value="C:synaptic vesicle membrane"/>
    <property type="evidence" value="ECO:0007669"/>
    <property type="project" value="UniProtKB-SubCell"/>
</dbReference>
<evidence type="ECO:0000313" key="30">
    <source>
        <dbReference type="Ensembl" id="ENSAOCP00000037870.1"/>
    </source>
</evidence>
<evidence type="ECO:0000256" key="9">
    <source>
        <dbReference type="ARBA" id="ARBA00015210"/>
    </source>
</evidence>
<dbReference type="InterPro" id="IPR030381">
    <property type="entry name" value="G_DYNAMIN_dom"/>
</dbReference>
<evidence type="ECO:0000256" key="1">
    <source>
        <dbReference type="ARBA" id="ARBA00004184"/>
    </source>
</evidence>
<evidence type="ECO:0000256" key="18">
    <source>
        <dbReference type="ARBA" id="ARBA00023121"/>
    </source>
</evidence>
<dbReference type="GO" id="GO:0005829">
    <property type="term" value="C:cytosol"/>
    <property type="evidence" value="ECO:0007669"/>
    <property type="project" value="UniProtKB-SubCell"/>
</dbReference>
<feature type="domain" description="GED" evidence="28">
    <location>
        <begin position="576"/>
        <end position="667"/>
    </location>
</feature>
<dbReference type="GO" id="GO:0005525">
    <property type="term" value="F:GTP binding"/>
    <property type="evidence" value="ECO:0007669"/>
    <property type="project" value="UniProtKB-KW"/>
</dbReference>
<dbReference type="SMART" id="SM00053">
    <property type="entry name" value="DYNc"/>
    <property type="match status" value="1"/>
</dbReference>
<evidence type="ECO:0000256" key="23">
    <source>
        <dbReference type="ARBA" id="ARBA00023176"/>
    </source>
</evidence>
<keyword evidence="15" id="KW-0770">Synapse</keyword>
<accession>A0AAQ5XER7</accession>
<comment type="subcellular location">
    <subcellularLocation>
        <location evidence="5">Cytoplasm</location>
        <location evidence="5">Cytosol</location>
    </subcellularLocation>
    <subcellularLocation>
        <location evidence="3">Cytoplasmic vesicle</location>
        <location evidence="3">Secretory vesicle</location>
        <location evidence="3">Synaptic vesicle membrane</location>
    </subcellularLocation>
    <subcellularLocation>
        <location evidence="1">Endomembrane system</location>
        <topology evidence="1">Peripheral membrane protein</topology>
    </subcellularLocation>
    <subcellularLocation>
        <location evidence="6">Golgi apparatus</location>
    </subcellularLocation>
    <subcellularLocation>
        <location evidence="7">Membrane</location>
        <location evidence="7">Clathrin-coated pit</location>
    </subcellularLocation>
    <subcellularLocation>
        <location evidence="4">Mitochondrion outer membrane</location>
        <topology evidence="4">Peripheral membrane protein</topology>
    </subcellularLocation>
    <subcellularLocation>
        <location evidence="2">Peroxisome</location>
    </subcellularLocation>
</comment>
<dbReference type="PANTHER" id="PTHR11566:SF39">
    <property type="entry name" value="DYNAMIN-1-LIKE PROTEIN"/>
    <property type="match status" value="1"/>
</dbReference>
<dbReference type="GeneTree" id="ENSGT00940000155504"/>
<keyword evidence="11" id="KW-0963">Cytoplasm</keyword>
<evidence type="ECO:0000256" key="14">
    <source>
        <dbReference type="ARBA" id="ARBA00022801"/>
    </source>
</evidence>
<evidence type="ECO:0000256" key="15">
    <source>
        <dbReference type="ARBA" id="ARBA00023018"/>
    </source>
</evidence>
<dbReference type="EC" id="3.6.5.5" evidence="8"/>
<reference evidence="30" key="2">
    <citation type="submission" date="2025-08" db="UniProtKB">
        <authorList>
            <consortium name="Ensembl"/>
        </authorList>
    </citation>
    <scope>IDENTIFICATION</scope>
</reference>
<proteinExistence type="inferred from homology"/>
<dbReference type="GO" id="GO:0008289">
    <property type="term" value="F:lipid binding"/>
    <property type="evidence" value="ECO:0007669"/>
    <property type="project" value="UniProtKB-KW"/>
</dbReference>
<comment type="similarity">
    <text evidence="27">Belongs to the TRAFAC class dynamin-like GTPase superfamily. Dynamin/Fzo/YdjA family.</text>
</comment>
<protein>
    <recommendedName>
        <fullName evidence="10">Dynamin-1-like protein</fullName>
        <ecNumber evidence="8">3.6.5.5</ecNumber>
    </recommendedName>
    <alternativeName>
        <fullName evidence="9">Interferon-induced GTP-binding protein Mx</fullName>
    </alternativeName>
    <alternativeName>
        <fullName evidence="25">Interferon-inducible Mx protein</fullName>
    </alternativeName>
</protein>